<dbReference type="Proteomes" id="UP000037600">
    <property type="component" value="Unassembled WGS sequence"/>
</dbReference>
<dbReference type="InterPro" id="IPR008183">
    <property type="entry name" value="Aldose_1/G6P_1-epimerase"/>
</dbReference>
<dbReference type="PROSITE" id="PS00545">
    <property type="entry name" value="ALDOSE_1_EPIMERASE"/>
    <property type="match status" value="1"/>
</dbReference>
<feature type="active site" description="Proton donor" evidence="9">
    <location>
        <position position="193"/>
    </location>
</feature>
<dbReference type="Gene3D" id="2.70.98.10">
    <property type="match status" value="1"/>
</dbReference>
<evidence type="ECO:0000256" key="2">
    <source>
        <dbReference type="ARBA" id="ARBA00005028"/>
    </source>
</evidence>
<dbReference type="CDD" id="cd09019">
    <property type="entry name" value="galactose_mutarotase_like"/>
    <property type="match status" value="1"/>
</dbReference>
<evidence type="ECO:0000256" key="4">
    <source>
        <dbReference type="ARBA" id="ARBA00013185"/>
    </source>
</evidence>
<organism evidence="12 13">
    <name type="scientific">Catenovulum maritimum</name>
    <dbReference type="NCBI Taxonomy" id="1513271"/>
    <lineage>
        <taxon>Bacteria</taxon>
        <taxon>Pseudomonadati</taxon>
        <taxon>Pseudomonadota</taxon>
        <taxon>Gammaproteobacteria</taxon>
        <taxon>Alteromonadales</taxon>
        <taxon>Alteromonadaceae</taxon>
        <taxon>Catenovulum</taxon>
    </lineage>
</organism>
<feature type="active site" description="Proton acceptor" evidence="9">
    <location>
        <position position="328"/>
    </location>
</feature>
<accession>A0A0J8GR30</accession>
<dbReference type="PANTHER" id="PTHR10091">
    <property type="entry name" value="ALDOSE-1-EPIMERASE"/>
    <property type="match status" value="1"/>
</dbReference>
<comment type="catalytic activity">
    <reaction evidence="1 8">
        <text>alpha-D-glucose = beta-D-glucose</text>
        <dbReference type="Rhea" id="RHEA:10264"/>
        <dbReference type="ChEBI" id="CHEBI:15903"/>
        <dbReference type="ChEBI" id="CHEBI:17925"/>
        <dbReference type="EC" id="5.1.3.3"/>
    </reaction>
</comment>
<dbReference type="STRING" id="1513271.XM47_09630"/>
<dbReference type="EMBL" id="LAZL01000012">
    <property type="protein sequence ID" value="KMT65285.1"/>
    <property type="molecule type" value="Genomic_DNA"/>
</dbReference>
<dbReference type="PIRSF" id="PIRSF005096">
    <property type="entry name" value="GALM"/>
    <property type="match status" value="1"/>
</dbReference>
<reference evidence="12 13" key="1">
    <citation type="submission" date="2015-04" db="EMBL/GenBank/DDBJ databases">
        <title>Draft Genome Sequence of the Novel Agar-Digesting Marine Bacterium Q1.</title>
        <authorList>
            <person name="Li Y."/>
            <person name="Li D."/>
            <person name="Chen G."/>
            <person name="Du Z."/>
        </authorList>
    </citation>
    <scope>NUCLEOTIDE SEQUENCE [LARGE SCALE GENOMIC DNA]</scope>
    <source>
        <strain evidence="12 13">Q1</strain>
    </source>
</reference>
<dbReference type="InterPro" id="IPR015443">
    <property type="entry name" value="Aldose_1-epimerase"/>
</dbReference>
<keyword evidence="13" id="KW-1185">Reference proteome</keyword>
<comment type="pathway">
    <text evidence="2 8">Carbohydrate metabolism; hexose metabolism.</text>
</comment>
<protein>
    <recommendedName>
        <fullName evidence="5 8">Aldose 1-epimerase</fullName>
        <ecNumber evidence="4 8">5.1.3.3</ecNumber>
    </recommendedName>
</protein>
<dbReference type="InterPro" id="IPR047215">
    <property type="entry name" value="Galactose_mutarotase-like"/>
</dbReference>
<evidence type="ECO:0000256" key="7">
    <source>
        <dbReference type="ARBA" id="ARBA00023277"/>
    </source>
</evidence>
<evidence type="ECO:0000256" key="3">
    <source>
        <dbReference type="ARBA" id="ARBA00006206"/>
    </source>
</evidence>
<keyword evidence="6 8" id="KW-0413">Isomerase</keyword>
<evidence type="ECO:0000256" key="11">
    <source>
        <dbReference type="PIRSR" id="PIRSR005096-3"/>
    </source>
</evidence>
<dbReference type="SUPFAM" id="SSF74650">
    <property type="entry name" value="Galactose mutarotase-like"/>
    <property type="match status" value="1"/>
</dbReference>
<evidence type="ECO:0000256" key="5">
    <source>
        <dbReference type="ARBA" id="ARBA00014165"/>
    </source>
</evidence>
<name>A0A0J8GR30_9ALTE</name>
<proteinExistence type="inferred from homology"/>
<keyword evidence="7 8" id="KW-0119">Carbohydrate metabolism</keyword>
<dbReference type="InterPro" id="IPR014718">
    <property type="entry name" value="GH-type_carb-bd"/>
</dbReference>
<sequence>MLNDSNSLNLNSQLNITSDSFGQTPDGQEITKFRLTNQNGVEASVINWGATLVEYKCFDKDGNLGDIVLGFDDLAEYIENPPYLGATIGRYANRLANGECVIDGVLYQFEKNNGPNNNHAGPRGFEKQYWDAETFQTDDAVGVAFTYVSPDGDQGFPGNLTVETKYTLNNQNQLVISFKATTDKTTVVNLTNHSYFNLNGEQDVLEQYFYSPSEYMTPLNEFQIPTGETQAVAGSPFDFTQAKTIGQDIDADDAQIKIGAGYDHYFLIDGYDGKKLNLAATASDPKTGRKLDVLTTEPGFQLYTGNFLDGTVKAKGRMISRRSGFCVEAQHIANGPSLPQFPTTLLNPGETFESKIVFSVGLID</sequence>
<dbReference type="OrthoDB" id="9779408at2"/>
<feature type="binding site" evidence="11">
    <location>
        <begin position="93"/>
        <end position="94"/>
    </location>
    <ligand>
        <name>beta-D-galactose</name>
        <dbReference type="ChEBI" id="CHEBI:27667"/>
    </ligand>
</feature>
<dbReference type="NCBIfam" id="NF008277">
    <property type="entry name" value="PRK11055.1"/>
    <property type="match status" value="1"/>
</dbReference>
<evidence type="ECO:0000256" key="10">
    <source>
        <dbReference type="PIRSR" id="PIRSR005096-2"/>
    </source>
</evidence>
<feature type="binding site" evidence="11">
    <location>
        <begin position="193"/>
        <end position="195"/>
    </location>
    <ligand>
        <name>beta-D-galactose</name>
        <dbReference type="ChEBI" id="CHEBI:27667"/>
    </ligand>
</feature>
<evidence type="ECO:0000256" key="6">
    <source>
        <dbReference type="ARBA" id="ARBA00023235"/>
    </source>
</evidence>
<evidence type="ECO:0000256" key="9">
    <source>
        <dbReference type="PIRSR" id="PIRSR005096-1"/>
    </source>
</evidence>
<dbReference type="GO" id="GO:0030246">
    <property type="term" value="F:carbohydrate binding"/>
    <property type="evidence" value="ECO:0007669"/>
    <property type="project" value="InterPro"/>
</dbReference>
<comment type="similarity">
    <text evidence="3 8">Belongs to the aldose epimerase family.</text>
</comment>
<feature type="binding site" evidence="10">
    <location>
        <position position="263"/>
    </location>
    <ligand>
        <name>beta-D-galactose</name>
        <dbReference type="ChEBI" id="CHEBI:27667"/>
    </ligand>
</feature>
<dbReference type="PATRIC" id="fig|1513271.3.peg.1957"/>
<dbReference type="PANTHER" id="PTHR10091:SF0">
    <property type="entry name" value="GALACTOSE MUTAROTASE"/>
    <property type="match status" value="1"/>
</dbReference>
<dbReference type="RefSeq" id="WP_048692048.1">
    <property type="nucleotide sequence ID" value="NZ_KQ130489.1"/>
</dbReference>
<dbReference type="EC" id="5.1.3.3" evidence="4 8"/>
<dbReference type="Pfam" id="PF01263">
    <property type="entry name" value="Aldose_epim"/>
    <property type="match status" value="1"/>
</dbReference>
<dbReference type="AlphaFoldDB" id="A0A0J8GR30"/>
<dbReference type="InterPro" id="IPR011013">
    <property type="entry name" value="Gal_mutarotase_sf_dom"/>
</dbReference>
<comment type="caution">
    <text evidence="12">The sequence shown here is derived from an EMBL/GenBank/DDBJ whole genome shotgun (WGS) entry which is preliminary data.</text>
</comment>
<evidence type="ECO:0000256" key="1">
    <source>
        <dbReference type="ARBA" id="ARBA00001614"/>
    </source>
</evidence>
<dbReference type="GO" id="GO:0004034">
    <property type="term" value="F:aldose 1-epimerase activity"/>
    <property type="evidence" value="ECO:0007669"/>
    <property type="project" value="UniProtKB-EC"/>
</dbReference>
<dbReference type="UniPathway" id="UPA00242"/>
<evidence type="ECO:0000313" key="13">
    <source>
        <dbReference type="Proteomes" id="UP000037600"/>
    </source>
</evidence>
<evidence type="ECO:0000313" key="12">
    <source>
        <dbReference type="EMBL" id="KMT65285.1"/>
    </source>
</evidence>
<evidence type="ECO:0000256" key="8">
    <source>
        <dbReference type="PIRNR" id="PIRNR005096"/>
    </source>
</evidence>
<dbReference type="GO" id="GO:0006006">
    <property type="term" value="P:glucose metabolic process"/>
    <property type="evidence" value="ECO:0007669"/>
    <property type="project" value="TreeGrafter"/>
</dbReference>
<gene>
    <name evidence="12" type="ORF">XM47_09630</name>
</gene>
<dbReference type="GO" id="GO:0033499">
    <property type="term" value="P:galactose catabolic process via UDP-galactose, Leloir pathway"/>
    <property type="evidence" value="ECO:0007669"/>
    <property type="project" value="TreeGrafter"/>
</dbReference>
<dbReference type="InterPro" id="IPR018052">
    <property type="entry name" value="Ald1_epimerase_CS"/>
</dbReference>